<proteinExistence type="inferred from homology"/>
<name>A0AB35U5Y3_9FIRM</name>
<gene>
    <name evidence="2" type="ORF">MOZ60_07240</name>
</gene>
<organism evidence="2 3">
    <name type="scientific">Grylomicrobium aquisgranensis</name>
    <dbReference type="NCBI Taxonomy" id="2926318"/>
    <lineage>
        <taxon>Bacteria</taxon>
        <taxon>Bacillati</taxon>
        <taxon>Bacillota</taxon>
        <taxon>Erysipelotrichia</taxon>
        <taxon>Erysipelotrichales</taxon>
        <taxon>Erysipelotrichaceae</taxon>
        <taxon>Grylomicrobium</taxon>
    </lineage>
</organism>
<keyword evidence="3" id="KW-1185">Reference proteome</keyword>
<evidence type="ECO:0000256" key="1">
    <source>
        <dbReference type="ARBA" id="ARBA00010888"/>
    </source>
</evidence>
<dbReference type="NCBIfam" id="NF003997">
    <property type="entry name" value="PRK05473.1"/>
    <property type="match status" value="1"/>
</dbReference>
<dbReference type="InterPro" id="IPR009309">
    <property type="entry name" value="IreB"/>
</dbReference>
<dbReference type="AlphaFoldDB" id="A0AB35U5Y3"/>
<dbReference type="EMBL" id="JALBUR010000016">
    <property type="protein sequence ID" value="MDX8419887.1"/>
    <property type="molecule type" value="Genomic_DNA"/>
</dbReference>
<evidence type="ECO:0000313" key="3">
    <source>
        <dbReference type="Proteomes" id="UP001286174"/>
    </source>
</evidence>
<dbReference type="RefSeq" id="WP_108775754.1">
    <property type="nucleotide sequence ID" value="NZ_JALBUR010000016.1"/>
</dbReference>
<sequence length="89" mass="10361">MNKNNQDVTETVSFNAEEIRRSNICEILKHVSQALEERGYNSINQLAGYLISNDPAYISSHNNARSIIQSVERHEIIEELVRFYLEEHK</sequence>
<evidence type="ECO:0000313" key="2">
    <source>
        <dbReference type="EMBL" id="MDX8419887.1"/>
    </source>
</evidence>
<dbReference type="PANTHER" id="PTHR40067:SF1">
    <property type="entry name" value="UPF0297 PROTEIN YRZL"/>
    <property type="match status" value="1"/>
</dbReference>
<dbReference type="Pfam" id="PF06135">
    <property type="entry name" value="IreB"/>
    <property type="match status" value="1"/>
</dbReference>
<comment type="similarity">
    <text evidence="1">Belongs to the UPF0297 family.</text>
</comment>
<accession>A0AB35U5Y3</accession>
<reference evidence="2 3" key="1">
    <citation type="submission" date="2022-03" db="EMBL/GenBank/DDBJ databases">
        <title>Novel taxa within the pig intestine.</title>
        <authorList>
            <person name="Wylensek D."/>
            <person name="Bishof K."/>
            <person name="Afrizal A."/>
            <person name="Clavel T."/>
        </authorList>
    </citation>
    <scope>NUCLEOTIDE SEQUENCE [LARGE SCALE GENOMIC DNA]</scope>
    <source>
        <strain evidence="2 3">CLA-KB-P133</strain>
    </source>
</reference>
<comment type="caution">
    <text evidence="2">The sequence shown here is derived from an EMBL/GenBank/DDBJ whole genome shotgun (WGS) entry which is preliminary data.</text>
</comment>
<dbReference type="PANTHER" id="PTHR40067">
    <property type="entry name" value="UPF0297 PROTEIN YRZL"/>
    <property type="match status" value="1"/>
</dbReference>
<dbReference type="Proteomes" id="UP001286174">
    <property type="component" value="Unassembled WGS sequence"/>
</dbReference>
<protein>
    <submittedName>
        <fullName evidence="2">IreB family regulatory phosphoprotein</fullName>
    </submittedName>
</protein>